<dbReference type="Proteomes" id="UP000294933">
    <property type="component" value="Unassembled WGS sequence"/>
</dbReference>
<reference evidence="2 3" key="1">
    <citation type="submission" date="2018-06" db="EMBL/GenBank/DDBJ databases">
        <title>A transcriptomic atlas of mushroom development highlights an independent origin of complex multicellularity.</title>
        <authorList>
            <consortium name="DOE Joint Genome Institute"/>
            <person name="Krizsan K."/>
            <person name="Almasi E."/>
            <person name="Merenyi Z."/>
            <person name="Sahu N."/>
            <person name="Viragh M."/>
            <person name="Koszo T."/>
            <person name="Mondo S."/>
            <person name="Kiss B."/>
            <person name="Balint B."/>
            <person name="Kues U."/>
            <person name="Barry K."/>
            <person name="Hegedus J.C."/>
            <person name="Henrissat B."/>
            <person name="Johnson J."/>
            <person name="Lipzen A."/>
            <person name="Ohm R."/>
            <person name="Nagy I."/>
            <person name="Pangilinan J."/>
            <person name="Yan J."/>
            <person name="Xiong Y."/>
            <person name="Grigoriev I.V."/>
            <person name="Hibbett D.S."/>
            <person name="Nagy L.G."/>
        </authorList>
    </citation>
    <scope>NUCLEOTIDE SEQUENCE [LARGE SCALE GENOMIC DNA]</scope>
    <source>
        <strain evidence="2 3">SZMC22713</strain>
    </source>
</reference>
<dbReference type="EMBL" id="ML170310">
    <property type="protein sequence ID" value="TDL14748.1"/>
    <property type="molecule type" value="Genomic_DNA"/>
</dbReference>
<gene>
    <name evidence="2" type="ORF">BD410DRAFT_809476</name>
</gene>
<accession>A0A4Y7PI82</accession>
<evidence type="ECO:0000313" key="3">
    <source>
        <dbReference type="Proteomes" id="UP000294933"/>
    </source>
</evidence>
<dbReference type="VEuPathDB" id="FungiDB:BD410DRAFT_809476"/>
<keyword evidence="3" id="KW-1185">Reference proteome</keyword>
<evidence type="ECO:0000313" key="2">
    <source>
        <dbReference type="EMBL" id="TDL14748.1"/>
    </source>
</evidence>
<dbReference type="AlphaFoldDB" id="A0A4Y7PI82"/>
<feature type="region of interest" description="Disordered" evidence="1">
    <location>
        <begin position="376"/>
        <end position="402"/>
    </location>
</feature>
<proteinExistence type="predicted"/>
<evidence type="ECO:0000256" key="1">
    <source>
        <dbReference type="SAM" id="MobiDB-lite"/>
    </source>
</evidence>
<name>A0A4Y7PI82_9AGAM</name>
<protein>
    <submittedName>
        <fullName evidence="2">Uncharacterized protein</fullName>
    </submittedName>
</protein>
<organism evidence="2 3">
    <name type="scientific">Rickenella mellea</name>
    <dbReference type="NCBI Taxonomy" id="50990"/>
    <lineage>
        <taxon>Eukaryota</taxon>
        <taxon>Fungi</taxon>
        <taxon>Dikarya</taxon>
        <taxon>Basidiomycota</taxon>
        <taxon>Agaricomycotina</taxon>
        <taxon>Agaricomycetes</taxon>
        <taxon>Hymenochaetales</taxon>
        <taxon>Rickenellaceae</taxon>
        <taxon>Rickenella</taxon>
    </lineage>
</organism>
<sequence>MPSLAPHISTVARRDVKQDMDVMALEVKAVSINCVLLYEGPNSDIAACIAGGEKFAGGIKSRGCAIVDKSACKLLGLPPEGAVIGSSRDKLVRRAGNDGYYELAAIAATTPEMTTPPPFGCTTRAECEGRAVEVSRSAKSRENIYVHEELNADVFDARSVYCERPVETSIANFEALRGYKAQLGTIVAKYYCCQLTDSEMTPDPSQDILVPLPHFIEQVRQRLGEPETPALIIERMYYEVAHAVKDVVCAPHVTEMIMHVVQGNTDMLLHLLVHLPELKKLAEEAEIHWGAKEAMEIDQPGLGLGESTDALTDALMVPNLVAPNLDSPVLPGNVDANVPDSTAAMAAILKEIKGVLQTNAAVDKRDRVAGIRARKARGEARKGRARNNAAFGVSQKDEVEVS</sequence>